<dbReference type="GO" id="GO:0043190">
    <property type="term" value="C:ATP-binding cassette (ABC) transporter complex"/>
    <property type="evidence" value="ECO:0007669"/>
    <property type="project" value="InterPro"/>
</dbReference>
<proteinExistence type="predicted"/>
<evidence type="ECO:0000313" key="7">
    <source>
        <dbReference type="EMBL" id="QDL92506.1"/>
    </source>
</evidence>
<dbReference type="KEGG" id="ppru:FDP22_12380"/>
<reference evidence="7 8" key="1">
    <citation type="submission" date="2019-06" db="EMBL/GenBank/DDBJ databases">
        <title>Genome sequence of Rhodobacteraceae bacterium D4M1.</title>
        <authorList>
            <person name="Cao J."/>
        </authorList>
    </citation>
    <scope>NUCLEOTIDE SEQUENCE [LARGE SCALE GENOMIC DNA]</scope>
    <source>
        <strain evidence="7 8">D4M1</strain>
    </source>
</reference>
<evidence type="ECO:0000256" key="5">
    <source>
        <dbReference type="ARBA" id="ARBA00023136"/>
    </source>
</evidence>
<accession>A0A5B8FUQ4</accession>
<feature type="transmembrane region" description="Helical" evidence="6">
    <location>
        <begin position="30"/>
        <end position="52"/>
    </location>
</feature>
<feature type="transmembrane region" description="Helical" evidence="6">
    <location>
        <begin position="360"/>
        <end position="381"/>
    </location>
</feature>
<evidence type="ECO:0000256" key="4">
    <source>
        <dbReference type="ARBA" id="ARBA00022989"/>
    </source>
</evidence>
<evidence type="ECO:0000256" key="6">
    <source>
        <dbReference type="SAM" id="Phobius"/>
    </source>
</evidence>
<dbReference type="InterPro" id="IPR005495">
    <property type="entry name" value="LptG/LptF_permease"/>
</dbReference>
<name>A0A5B8FUQ4_9RHOB</name>
<dbReference type="NCBIfam" id="TIGR04407">
    <property type="entry name" value="LptF_YjgP"/>
    <property type="match status" value="1"/>
</dbReference>
<feature type="transmembrane region" description="Helical" evidence="6">
    <location>
        <begin position="334"/>
        <end position="354"/>
    </location>
</feature>
<protein>
    <submittedName>
        <fullName evidence="7">LPS export ABC transporter permease LptF</fullName>
    </submittedName>
</protein>
<dbReference type="PANTHER" id="PTHR33529:SF6">
    <property type="entry name" value="YJGP_YJGQ FAMILY PERMEASE"/>
    <property type="match status" value="1"/>
</dbReference>
<keyword evidence="4 6" id="KW-1133">Transmembrane helix</keyword>
<feature type="transmembrane region" description="Helical" evidence="6">
    <location>
        <begin position="121"/>
        <end position="145"/>
    </location>
</feature>
<dbReference type="EMBL" id="CP040818">
    <property type="protein sequence ID" value="QDL92506.1"/>
    <property type="molecule type" value="Genomic_DNA"/>
</dbReference>
<keyword evidence="3 6" id="KW-0812">Transmembrane</keyword>
<dbReference type="PANTHER" id="PTHR33529">
    <property type="entry name" value="SLR0882 PROTEIN-RELATED"/>
    <property type="match status" value="1"/>
</dbReference>
<dbReference type="AlphaFoldDB" id="A0A5B8FUQ4"/>
<sequence length="394" mass="42884">MRGGGYVPRPTGAPLPPRGHGGCVNQLDRYIFGQIVGPFGFFALIFTGVIWLSQSLRIIDLVVNNGQSAAVFAEFTALLLPTVMSVVMPVSAFAATLFALNRLYTESELVVMMAAGRSFAGIARPVAMFGLMIMAAMMVVTLYLMPTAARQLRDRMADLRGDVANVLIREGQFIHPSDGITIYVGDASRTGEMADIFIHDMRNPVQPVTYSANRAALVRANGEARVVMFDGTAQQYDTRTTSLSTLRFDTFTYDLTALMQDDGDRRRKPSEYYVDTLVNPPADIRAQPGFRAGDFLAEGHEQIVAPLYALVLPLIAAAFILLGGFRRRGFATQILLSIVAALTVRLLGVAAKALVTGNGALWPVMYAPPLVALGIIVWLLLRRRSGARRPEVIS</sequence>
<keyword evidence="2" id="KW-1003">Cell membrane</keyword>
<feature type="transmembrane region" description="Helical" evidence="6">
    <location>
        <begin position="303"/>
        <end position="322"/>
    </location>
</feature>
<evidence type="ECO:0000256" key="2">
    <source>
        <dbReference type="ARBA" id="ARBA00022475"/>
    </source>
</evidence>
<dbReference type="Pfam" id="PF03739">
    <property type="entry name" value="LptF_LptG"/>
    <property type="match status" value="1"/>
</dbReference>
<evidence type="ECO:0000256" key="3">
    <source>
        <dbReference type="ARBA" id="ARBA00022692"/>
    </source>
</evidence>
<keyword evidence="8" id="KW-1185">Reference proteome</keyword>
<organism evidence="7 8">
    <name type="scientific">Paroceanicella profunda</name>
    <dbReference type="NCBI Taxonomy" id="2579971"/>
    <lineage>
        <taxon>Bacteria</taxon>
        <taxon>Pseudomonadati</taxon>
        <taxon>Pseudomonadota</taxon>
        <taxon>Alphaproteobacteria</taxon>
        <taxon>Rhodobacterales</taxon>
        <taxon>Paracoccaceae</taxon>
        <taxon>Paroceanicella</taxon>
    </lineage>
</organism>
<keyword evidence="5 6" id="KW-0472">Membrane</keyword>
<feature type="transmembrane region" description="Helical" evidence="6">
    <location>
        <begin position="72"/>
        <end position="100"/>
    </location>
</feature>
<evidence type="ECO:0000313" key="8">
    <source>
        <dbReference type="Proteomes" id="UP000305888"/>
    </source>
</evidence>
<comment type="subcellular location">
    <subcellularLocation>
        <location evidence="1">Cell membrane</location>
        <topology evidence="1">Multi-pass membrane protein</topology>
    </subcellularLocation>
</comment>
<dbReference type="InterPro" id="IPR030922">
    <property type="entry name" value="LptF"/>
</dbReference>
<gene>
    <name evidence="7" type="primary">lptF</name>
    <name evidence="7" type="ORF">FDP22_12380</name>
</gene>
<dbReference type="Proteomes" id="UP000305888">
    <property type="component" value="Chromosome"/>
</dbReference>
<dbReference type="OrthoDB" id="8477889at2"/>
<evidence type="ECO:0000256" key="1">
    <source>
        <dbReference type="ARBA" id="ARBA00004651"/>
    </source>
</evidence>
<dbReference type="GO" id="GO:0015920">
    <property type="term" value="P:lipopolysaccharide transport"/>
    <property type="evidence" value="ECO:0007669"/>
    <property type="project" value="TreeGrafter"/>
</dbReference>
<dbReference type="GO" id="GO:0055085">
    <property type="term" value="P:transmembrane transport"/>
    <property type="evidence" value="ECO:0007669"/>
    <property type="project" value="InterPro"/>
</dbReference>